<evidence type="ECO:0000313" key="2">
    <source>
        <dbReference type="Proteomes" id="UP000623608"/>
    </source>
</evidence>
<name>A0A919NQ68_9ACTN</name>
<organism evidence="1 2">
    <name type="scientific">Paractinoplanes tereljensis</name>
    <dbReference type="NCBI Taxonomy" id="571912"/>
    <lineage>
        <taxon>Bacteria</taxon>
        <taxon>Bacillati</taxon>
        <taxon>Actinomycetota</taxon>
        <taxon>Actinomycetes</taxon>
        <taxon>Micromonosporales</taxon>
        <taxon>Micromonosporaceae</taxon>
        <taxon>Paractinoplanes</taxon>
    </lineage>
</organism>
<proteinExistence type="predicted"/>
<keyword evidence="2" id="KW-1185">Reference proteome</keyword>
<dbReference type="Proteomes" id="UP000623608">
    <property type="component" value="Unassembled WGS sequence"/>
</dbReference>
<dbReference type="AlphaFoldDB" id="A0A919NQ68"/>
<evidence type="ECO:0000313" key="1">
    <source>
        <dbReference type="EMBL" id="GIF21627.1"/>
    </source>
</evidence>
<comment type="caution">
    <text evidence="1">The sequence shown here is derived from an EMBL/GenBank/DDBJ whole genome shotgun (WGS) entry which is preliminary data.</text>
</comment>
<protein>
    <submittedName>
        <fullName evidence="1">Uncharacterized protein</fullName>
    </submittedName>
</protein>
<sequence>MSTLRQIWVDPGMGFPDRPWGEHPDEDAFARSANAVFELYTEAVRPAKIQTRHSELRIVAWHDGDRDDVLVTVHPELVEGFEMGVVSLPPGIAGLTPQSRAELVLEVLHAAASRLGQDRGWDQSALDAARAHALAAGLHFRRTGPARTSPDRRHVAEPTYAIYPDGYGRVVVHVRRRSDNAVVAVSPLAAVGGFTRAFDCELRWRSRTVVEFQPGSGLAISPTGTTVQGNDRPDPVRVDLGDPATFGDPTGLPAVAYDADAGTTIPGIRVLTYAEKGSRLTVLGGWHAPGLPEQYVAVRDDLLAQLAGPEWQTWWAASGVRELEISYRSDTTTAGISARLVHDELRATIRRPPETFPRDRDPAAVARADVESLLLTVRRRTDLGEHPPLH</sequence>
<dbReference type="RefSeq" id="WP_203808406.1">
    <property type="nucleotide sequence ID" value="NZ_BOMY01000031.1"/>
</dbReference>
<reference evidence="1" key="1">
    <citation type="submission" date="2021-01" db="EMBL/GenBank/DDBJ databases">
        <title>Whole genome shotgun sequence of Actinoplanes tereljensis NBRC 105297.</title>
        <authorList>
            <person name="Komaki H."/>
            <person name="Tamura T."/>
        </authorList>
    </citation>
    <scope>NUCLEOTIDE SEQUENCE</scope>
    <source>
        <strain evidence="1">NBRC 105297</strain>
    </source>
</reference>
<accession>A0A919NQ68</accession>
<gene>
    <name evidence="1" type="ORF">Ate02nite_43570</name>
</gene>
<dbReference type="EMBL" id="BOMY01000031">
    <property type="protein sequence ID" value="GIF21627.1"/>
    <property type="molecule type" value="Genomic_DNA"/>
</dbReference>